<evidence type="ECO:0000256" key="3">
    <source>
        <dbReference type="ARBA" id="ARBA00022989"/>
    </source>
</evidence>
<feature type="domain" description="Peptidase S54 rhomboid" evidence="7">
    <location>
        <begin position="56"/>
        <end position="187"/>
    </location>
</feature>
<dbReference type="Proteomes" id="UP000229433">
    <property type="component" value="Unassembled WGS sequence"/>
</dbReference>
<evidence type="ECO:0000313" key="9">
    <source>
        <dbReference type="Proteomes" id="UP000229433"/>
    </source>
</evidence>
<dbReference type="GO" id="GO:0016020">
    <property type="term" value="C:membrane"/>
    <property type="evidence" value="ECO:0007669"/>
    <property type="project" value="UniProtKB-SubCell"/>
</dbReference>
<accession>A0A2G1VRT0</accession>
<evidence type="ECO:0000256" key="5">
    <source>
        <dbReference type="SAM" id="MobiDB-lite"/>
    </source>
</evidence>
<keyword evidence="9" id="KW-1185">Reference proteome</keyword>
<comment type="caution">
    <text evidence="8">The sequence shown here is derived from an EMBL/GenBank/DDBJ whole genome shotgun (WGS) entry which is preliminary data.</text>
</comment>
<proteinExistence type="predicted"/>
<reference evidence="8 9" key="1">
    <citation type="submission" date="2017-08" db="EMBL/GenBank/DDBJ databases">
        <title>The whole genome shortgun sequences of strain Leeuwenhoekiella nanhaiensis G18 from the South China Sea.</title>
        <authorList>
            <person name="Liu Q."/>
        </authorList>
    </citation>
    <scope>NUCLEOTIDE SEQUENCE [LARGE SCALE GENOMIC DNA]</scope>
    <source>
        <strain evidence="8 9">G18</strain>
    </source>
</reference>
<gene>
    <name evidence="8" type="ORF">CJ305_09070</name>
</gene>
<evidence type="ECO:0000256" key="4">
    <source>
        <dbReference type="ARBA" id="ARBA00023136"/>
    </source>
</evidence>
<organism evidence="8 9">
    <name type="scientific">Leeuwenhoekiella nanhaiensis</name>
    <dbReference type="NCBI Taxonomy" id="1655491"/>
    <lineage>
        <taxon>Bacteria</taxon>
        <taxon>Pseudomonadati</taxon>
        <taxon>Bacteroidota</taxon>
        <taxon>Flavobacteriia</taxon>
        <taxon>Flavobacteriales</taxon>
        <taxon>Flavobacteriaceae</taxon>
        <taxon>Leeuwenhoekiella</taxon>
    </lineage>
</organism>
<feature type="transmembrane region" description="Helical" evidence="6">
    <location>
        <begin position="95"/>
        <end position="111"/>
    </location>
</feature>
<evidence type="ECO:0000259" key="7">
    <source>
        <dbReference type="Pfam" id="PF01694"/>
    </source>
</evidence>
<keyword evidence="3 6" id="KW-1133">Transmembrane helix</keyword>
<name>A0A2G1VRT0_9FLAO</name>
<dbReference type="PANTHER" id="PTHR43731:SF9">
    <property type="entry name" value="SLR1461 PROTEIN"/>
    <property type="match status" value="1"/>
</dbReference>
<dbReference type="EMBL" id="NQXA01000004">
    <property type="protein sequence ID" value="PHQ29461.1"/>
    <property type="molecule type" value="Genomic_DNA"/>
</dbReference>
<dbReference type="RefSeq" id="WP_099645961.1">
    <property type="nucleotide sequence ID" value="NZ_KZ319290.1"/>
</dbReference>
<keyword evidence="8" id="KW-0645">Protease</keyword>
<dbReference type="PANTHER" id="PTHR43731">
    <property type="entry name" value="RHOMBOID PROTEASE"/>
    <property type="match status" value="1"/>
</dbReference>
<dbReference type="InterPro" id="IPR035952">
    <property type="entry name" value="Rhomboid-like_sf"/>
</dbReference>
<keyword evidence="2 6" id="KW-0812">Transmembrane</keyword>
<dbReference type="Gene3D" id="1.20.1540.10">
    <property type="entry name" value="Rhomboid-like"/>
    <property type="match status" value="1"/>
</dbReference>
<dbReference type="GO" id="GO:0006508">
    <property type="term" value="P:proteolysis"/>
    <property type="evidence" value="ECO:0007669"/>
    <property type="project" value="UniProtKB-KW"/>
</dbReference>
<dbReference type="OrthoDB" id="465874at2"/>
<dbReference type="InterPro" id="IPR022764">
    <property type="entry name" value="Peptidase_S54_rhomboid_dom"/>
</dbReference>
<dbReference type="Pfam" id="PF01694">
    <property type="entry name" value="Rhomboid"/>
    <property type="match status" value="1"/>
</dbReference>
<feature type="region of interest" description="Disordered" evidence="5">
    <location>
        <begin position="214"/>
        <end position="237"/>
    </location>
</feature>
<comment type="subcellular location">
    <subcellularLocation>
        <location evidence="1">Membrane</location>
        <topology evidence="1">Multi-pass membrane protein</topology>
    </subcellularLocation>
</comment>
<keyword evidence="4 6" id="KW-0472">Membrane</keyword>
<protein>
    <submittedName>
        <fullName evidence="8">Rhomboid family intramembrane serine protease</fullName>
    </submittedName>
</protein>
<dbReference type="AlphaFoldDB" id="A0A2G1VRT0"/>
<evidence type="ECO:0000256" key="2">
    <source>
        <dbReference type="ARBA" id="ARBA00022692"/>
    </source>
</evidence>
<evidence type="ECO:0000313" key="8">
    <source>
        <dbReference type="EMBL" id="PHQ29461.1"/>
    </source>
</evidence>
<feature type="transmembrane region" description="Helical" evidence="6">
    <location>
        <begin position="12"/>
        <end position="33"/>
    </location>
</feature>
<sequence>MNQKASKNTLVFTPEVVWVPLAFALLIWLVFWFELRFGYNFTPFGVLPRSPKGLRGIIFSPFIHSTLSHLWHNTIPAVVLTGGLFYFYRGVAWKVLGIIVLGAGVGTWLIGREAYHIGASGVIYGLASFLFFKGIWSKNFRLTAFSLIVVFLYGSLIWGTLPLQEGMSWEGHLSGFITGTILAFVIRSKIPKPTKYAWEDQDYNTEEDPFLRQFDADGNFIDPPPPEEDEDDTQSPN</sequence>
<dbReference type="GO" id="GO:0004252">
    <property type="term" value="F:serine-type endopeptidase activity"/>
    <property type="evidence" value="ECO:0007669"/>
    <property type="project" value="InterPro"/>
</dbReference>
<keyword evidence="8" id="KW-0378">Hydrolase</keyword>
<evidence type="ECO:0000256" key="1">
    <source>
        <dbReference type="ARBA" id="ARBA00004141"/>
    </source>
</evidence>
<feature type="transmembrane region" description="Helical" evidence="6">
    <location>
        <begin position="167"/>
        <end position="186"/>
    </location>
</feature>
<dbReference type="InterPro" id="IPR050925">
    <property type="entry name" value="Rhomboid_protease_S54"/>
</dbReference>
<dbReference type="SUPFAM" id="SSF144091">
    <property type="entry name" value="Rhomboid-like"/>
    <property type="match status" value="1"/>
</dbReference>
<feature type="transmembrane region" description="Helical" evidence="6">
    <location>
        <begin position="142"/>
        <end position="161"/>
    </location>
</feature>
<evidence type="ECO:0000256" key="6">
    <source>
        <dbReference type="SAM" id="Phobius"/>
    </source>
</evidence>
<feature type="compositionally biased region" description="Acidic residues" evidence="5">
    <location>
        <begin position="225"/>
        <end position="237"/>
    </location>
</feature>
<feature type="transmembrane region" description="Helical" evidence="6">
    <location>
        <begin position="117"/>
        <end position="135"/>
    </location>
</feature>